<organism evidence="1 2">
    <name type="scientific">Cohnella faecalis</name>
    <dbReference type="NCBI Taxonomy" id="2315694"/>
    <lineage>
        <taxon>Bacteria</taxon>
        <taxon>Bacillati</taxon>
        <taxon>Bacillota</taxon>
        <taxon>Bacilli</taxon>
        <taxon>Bacillales</taxon>
        <taxon>Paenibacillaceae</taxon>
        <taxon>Cohnella</taxon>
    </lineage>
</organism>
<gene>
    <name evidence="1" type="ORF">D3H35_08410</name>
</gene>
<name>A0A398CNR3_9BACL</name>
<dbReference type="PANTHER" id="PTHR34986">
    <property type="entry name" value="EVOLVED BETA-GALACTOSIDASE SUBUNIT BETA"/>
    <property type="match status" value="1"/>
</dbReference>
<keyword evidence="2" id="KW-1185">Reference proteome</keyword>
<dbReference type="Proteomes" id="UP000266340">
    <property type="component" value="Unassembled WGS sequence"/>
</dbReference>
<dbReference type="InterPro" id="IPR037012">
    <property type="entry name" value="NanQ/TabA/YiaL_sf"/>
</dbReference>
<dbReference type="OrthoDB" id="9792756at2"/>
<dbReference type="NCBIfam" id="TIGR00022">
    <property type="entry name" value="YhcH/YjgK/YiaL family protein"/>
    <property type="match status" value="1"/>
</dbReference>
<proteinExistence type="predicted"/>
<accession>A0A398CNR3</accession>
<dbReference type="EMBL" id="QXJM01000029">
    <property type="protein sequence ID" value="RIE03972.1"/>
    <property type="molecule type" value="Genomic_DNA"/>
</dbReference>
<dbReference type="Pfam" id="PF04074">
    <property type="entry name" value="DUF386"/>
    <property type="match status" value="1"/>
</dbReference>
<dbReference type="PANTHER" id="PTHR34986:SF1">
    <property type="entry name" value="PROTEIN YIAL"/>
    <property type="match status" value="1"/>
</dbReference>
<protein>
    <submittedName>
        <fullName evidence="1">DUF386 domain-containing protein</fullName>
    </submittedName>
</protein>
<dbReference type="SUPFAM" id="SSF51197">
    <property type="entry name" value="Clavaminate synthase-like"/>
    <property type="match status" value="1"/>
</dbReference>
<sequence>MRLGSKLSWEKERVFEHPAIVKAVEALIDIAERNPEPGRIEIDGDRLYVNVMTFDAKSPKDQVAEKHERYIDVQYLIDGEETIGWFPLREELEPSKPYVEEDDYALYAPAGDEVPLRLAPGMFAIFFPHDIHRPGMGEKGGKIKKAVAKVRMDLLNS</sequence>
<evidence type="ECO:0000313" key="2">
    <source>
        <dbReference type="Proteomes" id="UP000266340"/>
    </source>
</evidence>
<dbReference type="InterPro" id="IPR004375">
    <property type="entry name" value="NanQ/TabA/YiaL"/>
</dbReference>
<comment type="caution">
    <text evidence="1">The sequence shown here is derived from an EMBL/GenBank/DDBJ whole genome shotgun (WGS) entry which is preliminary data.</text>
</comment>
<dbReference type="AlphaFoldDB" id="A0A398CNR3"/>
<reference evidence="1 2" key="1">
    <citation type="submission" date="2018-09" db="EMBL/GenBank/DDBJ databases">
        <title>Cohnella cavernae sp. nov., isolated from a karst cave.</title>
        <authorList>
            <person name="Zhu H."/>
        </authorList>
    </citation>
    <scope>NUCLEOTIDE SEQUENCE [LARGE SCALE GENOMIC DNA]</scope>
    <source>
        <strain evidence="1 2">K2E09-144</strain>
    </source>
</reference>
<dbReference type="Gene3D" id="2.60.120.370">
    <property type="entry name" value="YhcH/YjgK/YiaL"/>
    <property type="match status" value="1"/>
</dbReference>
<evidence type="ECO:0000313" key="1">
    <source>
        <dbReference type="EMBL" id="RIE03972.1"/>
    </source>
</evidence>
<dbReference type="RefSeq" id="WP_119148648.1">
    <property type="nucleotide sequence ID" value="NZ_JBHSOV010000006.1"/>
</dbReference>
<dbReference type="GO" id="GO:0005829">
    <property type="term" value="C:cytosol"/>
    <property type="evidence" value="ECO:0007669"/>
    <property type="project" value="TreeGrafter"/>
</dbReference>